<sequence length="307" mass="32165">MTSIQARSPHARWTWIAAGSFVAVISLASLGAPRALAVSRDQIGLDQVPETPAPGTTLIVPHPISVTAIAQQMQAAIQAASPGTSVGIDVVDTTTGTPIASLNADQQFYTASVVKLLITLDALKSRDWQPDSDTADQLAQMLSTSDDDIADMLWDTGGNDAIIDRMVAAIGLTSTTAPEDTAQWGETLTTPRDVVTVFHYIDSKIPDSARDLILGALHNTSQTAADGTDQYFGIPDALTGAGWAVKQGWMDLGTSTTLDTTGLVSPSPDQPYRYAVVVLSQQPAGTSWAAAGNALTAGVQLLHTVLK</sequence>
<dbReference type="Pfam" id="PF13354">
    <property type="entry name" value="Beta-lactamase2"/>
    <property type="match status" value="1"/>
</dbReference>
<dbReference type="KEGG" id="nyu:D7D52_36380"/>
<protein>
    <recommendedName>
        <fullName evidence="1">Beta-lactamase class A catalytic domain-containing protein</fullName>
    </recommendedName>
</protein>
<dbReference type="PANTHER" id="PTHR35333">
    <property type="entry name" value="BETA-LACTAMASE"/>
    <property type="match status" value="1"/>
</dbReference>
<dbReference type="InterPro" id="IPR000871">
    <property type="entry name" value="Beta-lactam_class-A"/>
</dbReference>
<dbReference type="Proteomes" id="UP000267164">
    <property type="component" value="Chromosome"/>
</dbReference>
<dbReference type="GO" id="GO:0046677">
    <property type="term" value="P:response to antibiotic"/>
    <property type="evidence" value="ECO:0007669"/>
    <property type="project" value="InterPro"/>
</dbReference>
<dbReference type="AlphaFoldDB" id="A0A386ZMK7"/>
<dbReference type="SUPFAM" id="SSF56601">
    <property type="entry name" value="beta-lactamase/transpeptidase-like"/>
    <property type="match status" value="1"/>
</dbReference>
<dbReference type="PANTHER" id="PTHR35333:SF3">
    <property type="entry name" value="BETA-LACTAMASE-TYPE TRANSPEPTIDASE FOLD CONTAINING PROTEIN"/>
    <property type="match status" value="1"/>
</dbReference>
<dbReference type="EMBL" id="CP032568">
    <property type="protein sequence ID" value="AYF78404.1"/>
    <property type="molecule type" value="Genomic_DNA"/>
</dbReference>
<accession>A0A386ZMK7</accession>
<feature type="domain" description="Beta-lactamase class A catalytic" evidence="1">
    <location>
        <begin position="135"/>
        <end position="276"/>
    </location>
</feature>
<dbReference type="InterPro" id="IPR012338">
    <property type="entry name" value="Beta-lactam/transpept-like"/>
</dbReference>
<gene>
    <name evidence="2" type="ORF">D7D52_36380</name>
</gene>
<dbReference type="Gene3D" id="3.40.710.10">
    <property type="entry name" value="DD-peptidase/beta-lactamase superfamily"/>
    <property type="match status" value="1"/>
</dbReference>
<dbReference type="InterPro" id="IPR045155">
    <property type="entry name" value="Beta-lactam_cat"/>
</dbReference>
<organism evidence="2 3">
    <name type="scientific">Nocardia yunnanensis</name>
    <dbReference type="NCBI Taxonomy" id="2382165"/>
    <lineage>
        <taxon>Bacteria</taxon>
        <taxon>Bacillati</taxon>
        <taxon>Actinomycetota</taxon>
        <taxon>Actinomycetes</taxon>
        <taxon>Mycobacteriales</taxon>
        <taxon>Nocardiaceae</taxon>
        <taxon>Nocardia</taxon>
    </lineage>
</organism>
<proteinExistence type="predicted"/>
<dbReference type="GO" id="GO:0008800">
    <property type="term" value="F:beta-lactamase activity"/>
    <property type="evidence" value="ECO:0007669"/>
    <property type="project" value="InterPro"/>
</dbReference>
<evidence type="ECO:0000259" key="1">
    <source>
        <dbReference type="Pfam" id="PF13354"/>
    </source>
</evidence>
<dbReference type="OrthoDB" id="4981298at2"/>
<keyword evidence="3" id="KW-1185">Reference proteome</keyword>
<evidence type="ECO:0000313" key="2">
    <source>
        <dbReference type="EMBL" id="AYF78404.1"/>
    </source>
</evidence>
<reference evidence="2 3" key="1">
    <citation type="submission" date="2018-09" db="EMBL/GenBank/DDBJ databases">
        <title>Nocardia yunnanensis sp. nov., an actinomycete isolated from a soil sample.</title>
        <authorList>
            <person name="Zhang J."/>
        </authorList>
    </citation>
    <scope>NUCLEOTIDE SEQUENCE [LARGE SCALE GENOMIC DNA]</scope>
    <source>
        <strain evidence="2 3">CFHS0054</strain>
    </source>
</reference>
<evidence type="ECO:0000313" key="3">
    <source>
        <dbReference type="Proteomes" id="UP000267164"/>
    </source>
</evidence>
<name>A0A386ZMK7_9NOCA</name>
<dbReference type="GO" id="GO:0030655">
    <property type="term" value="P:beta-lactam antibiotic catabolic process"/>
    <property type="evidence" value="ECO:0007669"/>
    <property type="project" value="InterPro"/>
</dbReference>